<dbReference type="InterPro" id="IPR001054">
    <property type="entry name" value="A/G_cyclase"/>
</dbReference>
<dbReference type="GO" id="GO:0004016">
    <property type="term" value="F:adenylate cyclase activity"/>
    <property type="evidence" value="ECO:0007669"/>
    <property type="project" value="UniProtKB-ARBA"/>
</dbReference>
<protein>
    <submittedName>
        <fullName evidence="4">Adenylate/guanylate cyclase domain-containing protein</fullName>
    </submittedName>
</protein>
<dbReference type="PROSITE" id="PS50125">
    <property type="entry name" value="GUANYLATE_CYCLASE_2"/>
    <property type="match status" value="1"/>
</dbReference>
<sequence>MGGIRRPRRLGDVAGDVGPPALRGCPCAARHLPGPILVPAGLGDDRDQRDLDRHASPPGRADGHRVRPAGLHAVLRGVPSQAVVDLLAEYYDAVGEAVARHGGTITCYAGDGVLMLVGAPLPRPDHAAAALALAQDLIDSINPVLERWATKVHPLGLGVGVASGTVTVGTIGSTNRLDYTAVGTPVNLAARLCSAARAGEVLMDERTAQLAANSRVKRREAMPVKGLIGLQTVFELGAV</sequence>
<name>A0A5B1LDB3_9ACTN</name>
<dbReference type="GO" id="GO:0035556">
    <property type="term" value="P:intracellular signal transduction"/>
    <property type="evidence" value="ECO:0007669"/>
    <property type="project" value="InterPro"/>
</dbReference>
<evidence type="ECO:0000313" key="5">
    <source>
        <dbReference type="Proteomes" id="UP000325003"/>
    </source>
</evidence>
<feature type="compositionally biased region" description="Basic and acidic residues" evidence="2">
    <location>
        <begin position="43"/>
        <end position="65"/>
    </location>
</feature>
<evidence type="ECO:0000256" key="2">
    <source>
        <dbReference type="SAM" id="MobiDB-lite"/>
    </source>
</evidence>
<reference evidence="4 5" key="1">
    <citation type="submission" date="2019-09" db="EMBL/GenBank/DDBJ databases">
        <title>Nocardioides panacisoli sp. nov., isolated from the soil of a ginseng field.</title>
        <authorList>
            <person name="Cho C."/>
        </authorList>
    </citation>
    <scope>NUCLEOTIDE SEQUENCE [LARGE SCALE GENOMIC DNA]</scope>
    <source>
        <strain evidence="4 5">BN130099</strain>
    </source>
</reference>
<dbReference type="SUPFAM" id="SSF55073">
    <property type="entry name" value="Nucleotide cyclase"/>
    <property type="match status" value="1"/>
</dbReference>
<dbReference type="Proteomes" id="UP000325003">
    <property type="component" value="Unassembled WGS sequence"/>
</dbReference>
<evidence type="ECO:0000259" key="3">
    <source>
        <dbReference type="PROSITE" id="PS50125"/>
    </source>
</evidence>
<feature type="region of interest" description="Disordered" evidence="2">
    <location>
        <begin position="38"/>
        <end position="67"/>
    </location>
</feature>
<comment type="caution">
    <text evidence="4">The sequence shown here is derived from an EMBL/GenBank/DDBJ whole genome shotgun (WGS) entry which is preliminary data.</text>
</comment>
<dbReference type="AlphaFoldDB" id="A0A5B1LDB3"/>
<accession>A0A5B1LDB3</accession>
<dbReference type="InterPro" id="IPR029787">
    <property type="entry name" value="Nucleotide_cyclase"/>
</dbReference>
<dbReference type="PANTHER" id="PTHR43081:SF20">
    <property type="entry name" value="TWO-COMPONENT RESPONSE REGULATOR"/>
    <property type="match status" value="1"/>
</dbReference>
<dbReference type="PANTHER" id="PTHR43081">
    <property type="entry name" value="ADENYLATE CYCLASE, TERMINAL-DIFFERENTIATION SPECIFIC-RELATED"/>
    <property type="match status" value="1"/>
</dbReference>
<proteinExistence type="inferred from homology"/>
<evidence type="ECO:0000313" key="4">
    <source>
        <dbReference type="EMBL" id="KAA1417790.1"/>
    </source>
</evidence>
<dbReference type="SMART" id="SM00044">
    <property type="entry name" value="CYCc"/>
    <property type="match status" value="1"/>
</dbReference>
<evidence type="ECO:0000256" key="1">
    <source>
        <dbReference type="ARBA" id="ARBA00005381"/>
    </source>
</evidence>
<feature type="domain" description="Guanylate cyclase" evidence="3">
    <location>
        <begin position="79"/>
        <end position="193"/>
    </location>
</feature>
<dbReference type="EMBL" id="VUJV01000005">
    <property type="protein sequence ID" value="KAA1417790.1"/>
    <property type="molecule type" value="Genomic_DNA"/>
</dbReference>
<keyword evidence="5" id="KW-1185">Reference proteome</keyword>
<dbReference type="InterPro" id="IPR050697">
    <property type="entry name" value="Adenylyl/Guanylyl_Cyclase_3/4"/>
</dbReference>
<organism evidence="4 5">
    <name type="scientific">Nocardioides humilatus</name>
    <dbReference type="NCBI Taxonomy" id="2607660"/>
    <lineage>
        <taxon>Bacteria</taxon>
        <taxon>Bacillati</taxon>
        <taxon>Actinomycetota</taxon>
        <taxon>Actinomycetes</taxon>
        <taxon>Propionibacteriales</taxon>
        <taxon>Nocardioidaceae</taxon>
        <taxon>Nocardioides</taxon>
    </lineage>
</organism>
<dbReference type="Pfam" id="PF00211">
    <property type="entry name" value="Guanylate_cyc"/>
    <property type="match status" value="1"/>
</dbReference>
<dbReference type="Gene3D" id="3.30.70.1230">
    <property type="entry name" value="Nucleotide cyclase"/>
    <property type="match status" value="1"/>
</dbReference>
<gene>
    <name evidence="4" type="ORF">F0U44_16005</name>
</gene>
<comment type="similarity">
    <text evidence="1">Belongs to the adenylyl cyclase class-3 family.</text>
</comment>
<dbReference type="GO" id="GO:0006171">
    <property type="term" value="P:cAMP biosynthetic process"/>
    <property type="evidence" value="ECO:0007669"/>
    <property type="project" value="TreeGrafter"/>
</dbReference>
<dbReference type="CDD" id="cd07302">
    <property type="entry name" value="CHD"/>
    <property type="match status" value="1"/>
</dbReference>
<reference evidence="4 5" key="2">
    <citation type="submission" date="2019-09" db="EMBL/GenBank/DDBJ databases">
        <authorList>
            <person name="Jin C."/>
        </authorList>
    </citation>
    <scope>NUCLEOTIDE SEQUENCE [LARGE SCALE GENOMIC DNA]</scope>
    <source>
        <strain evidence="4 5">BN130099</strain>
    </source>
</reference>